<dbReference type="PANTHER" id="PTHR13554">
    <property type="entry name" value="26S PROTEASOME NON-ATPASE REGULATORY SUBUNIT 5-RELATED"/>
    <property type="match status" value="1"/>
</dbReference>
<sequence length="476" mass="52264">MSELALNIGTIIFSTFNLSEFVRSHETELHLAISSRNDALRDFIILRLAESIESAAHSATDIPDRILLEIVKVASNHDIKKASSAVKFLRIFALSSSDCLKKLLAMDTFRECLTDSAKVEQIIRFSELLVDVASLDPPSLSILEECGCFDPLLSVFRKDDPLLQLNCIAVLKTLASFPEGRSFLHSKGIVNDVVSIISSRETNPFANLVLPGLLSFLGVVAALEPANYLGSVESPTPFTTCIGDCIRDVSSTVFLTALETVGFLCRHPEGKLAIAGHLAEPGVLSHVLPTLGRLLQNSPPELLTRVLNVLADVLRLPRSMPVDGATPLAHLTWLWLSRISGSPAPEAFKNDALKVFARVWALARQPFYDVRQAALLLLEAIMTEPWGITLLMDQAGFVEYLLNRSTENSLASEGVSLLPVKFSIISQAYNTQEKWCGTCPQWREIDEETLARLREYVRCGPWGSVRAEAAVAIEQG</sequence>
<dbReference type="SUPFAM" id="SSF48371">
    <property type="entry name" value="ARM repeat"/>
    <property type="match status" value="1"/>
</dbReference>
<gene>
    <name evidence="3" type="ORF">TR151213</name>
</gene>
<accession>A0A0X3NVQ9</accession>
<dbReference type="PANTHER" id="PTHR13554:SF10">
    <property type="entry name" value="26S PROTEASOME NON-ATPASE REGULATORY SUBUNIT 5"/>
    <property type="match status" value="1"/>
</dbReference>
<evidence type="ECO:0000256" key="1">
    <source>
        <dbReference type="ARBA" id="ARBA00006823"/>
    </source>
</evidence>
<dbReference type="AlphaFoldDB" id="A0A0X3NVQ9"/>
<dbReference type="GO" id="GO:0005829">
    <property type="term" value="C:cytosol"/>
    <property type="evidence" value="ECO:0007669"/>
    <property type="project" value="TreeGrafter"/>
</dbReference>
<organism evidence="3">
    <name type="scientific">Schistocephalus solidus</name>
    <name type="common">Tapeworm</name>
    <dbReference type="NCBI Taxonomy" id="70667"/>
    <lineage>
        <taxon>Eukaryota</taxon>
        <taxon>Metazoa</taxon>
        <taxon>Spiralia</taxon>
        <taxon>Lophotrochozoa</taxon>
        <taxon>Platyhelminthes</taxon>
        <taxon>Cestoda</taxon>
        <taxon>Eucestoda</taxon>
        <taxon>Diphyllobothriidea</taxon>
        <taxon>Diphyllobothriidae</taxon>
        <taxon>Schistocephalus</taxon>
    </lineage>
</organism>
<protein>
    <recommendedName>
        <fullName evidence="2">26S proteasome non-ATPase regulatory subunit 5</fullName>
    </recommendedName>
</protein>
<reference evidence="3" key="1">
    <citation type="submission" date="2016-01" db="EMBL/GenBank/DDBJ databases">
        <title>Reference transcriptome for the parasite Schistocephalus solidus: insights into the molecular evolution of parasitism.</title>
        <authorList>
            <person name="Hebert F.O."/>
            <person name="Grambauer S."/>
            <person name="Barber I."/>
            <person name="Landry C.R."/>
            <person name="Aubin-Horth N."/>
        </authorList>
    </citation>
    <scope>NUCLEOTIDE SEQUENCE</scope>
</reference>
<proteinExistence type="inferred from homology"/>
<dbReference type="EMBL" id="GEEE01019580">
    <property type="protein sequence ID" value="JAP43645.1"/>
    <property type="molecule type" value="Transcribed_RNA"/>
</dbReference>
<dbReference type="GO" id="GO:0043248">
    <property type="term" value="P:proteasome assembly"/>
    <property type="evidence" value="ECO:0007669"/>
    <property type="project" value="InterPro"/>
</dbReference>
<evidence type="ECO:0000256" key="2">
    <source>
        <dbReference type="ARBA" id="ARBA00014933"/>
    </source>
</evidence>
<dbReference type="InterPro" id="IPR019538">
    <property type="entry name" value="PSMD5"/>
</dbReference>
<dbReference type="InterPro" id="IPR016024">
    <property type="entry name" value="ARM-type_fold"/>
</dbReference>
<name>A0A0X3NVQ9_SCHSO</name>
<dbReference type="InterPro" id="IPR011989">
    <property type="entry name" value="ARM-like"/>
</dbReference>
<evidence type="ECO:0000313" key="3">
    <source>
        <dbReference type="EMBL" id="JAP43645.1"/>
    </source>
</evidence>
<dbReference type="Pfam" id="PF10508">
    <property type="entry name" value="Proteasom_PSMB"/>
    <property type="match status" value="1"/>
</dbReference>
<dbReference type="Gene3D" id="1.25.10.10">
    <property type="entry name" value="Leucine-rich Repeat Variant"/>
    <property type="match status" value="1"/>
</dbReference>
<comment type="similarity">
    <text evidence="1">Belongs to the proteasome subunit S5B/HSM3 family.</text>
</comment>